<organism evidence="2 3">
    <name type="scientific">Pelagibacterium halotolerans (strain DSM 22347 / JCM 15775 / CGMCC 1.7692 / B2)</name>
    <dbReference type="NCBI Taxonomy" id="1082931"/>
    <lineage>
        <taxon>Bacteria</taxon>
        <taxon>Pseudomonadati</taxon>
        <taxon>Pseudomonadota</taxon>
        <taxon>Alphaproteobacteria</taxon>
        <taxon>Hyphomicrobiales</taxon>
        <taxon>Devosiaceae</taxon>
        <taxon>Pelagibacterium</taxon>
    </lineage>
</organism>
<dbReference type="InterPro" id="IPR011010">
    <property type="entry name" value="DNA_brk_join_enz"/>
</dbReference>
<feature type="compositionally biased region" description="Basic and acidic residues" evidence="1">
    <location>
        <begin position="365"/>
        <end position="375"/>
    </location>
</feature>
<dbReference type="GO" id="GO:0003677">
    <property type="term" value="F:DNA binding"/>
    <property type="evidence" value="ECO:0007669"/>
    <property type="project" value="InterPro"/>
</dbReference>
<keyword evidence="3" id="KW-1185">Reference proteome</keyword>
<dbReference type="SUPFAM" id="SSF56349">
    <property type="entry name" value="DNA breaking-rejoining enzymes"/>
    <property type="match status" value="1"/>
</dbReference>
<dbReference type="EMBL" id="CP003075">
    <property type="protein sequence ID" value="AEQ52660.1"/>
    <property type="molecule type" value="Genomic_DNA"/>
</dbReference>
<dbReference type="Proteomes" id="UP000008850">
    <property type="component" value="Chromosome"/>
</dbReference>
<evidence type="ECO:0000313" key="2">
    <source>
        <dbReference type="EMBL" id="AEQ52660.1"/>
    </source>
</evidence>
<evidence type="ECO:0000313" key="3">
    <source>
        <dbReference type="Proteomes" id="UP000008850"/>
    </source>
</evidence>
<gene>
    <name evidence="2" type="ordered locus">KKY_2652</name>
</gene>
<dbReference type="eggNOG" id="COG0582">
    <property type="taxonomic scope" value="Bacteria"/>
</dbReference>
<protein>
    <submittedName>
        <fullName evidence="2">Integrase</fullName>
    </submittedName>
</protein>
<accession>G4RBI4</accession>
<dbReference type="HOGENOM" id="CLU_672411_0_0_5"/>
<dbReference type="KEGG" id="phl:KKY_2652"/>
<proteinExistence type="predicted"/>
<feature type="region of interest" description="Disordered" evidence="1">
    <location>
        <begin position="337"/>
        <end position="375"/>
    </location>
</feature>
<sequence>MPAARGAHLYYDKSREQWQIRDSGGYVKRLPRASASCREDAEKALAVHIATRRTSSVPSPVLVQLDEEIASNPKLVSVAQVLAFYGHSKRNDAGNREFIGIHIEHLLGYWGDKVLAQVKRSTCEGYVEWRCAQTWAPPGAKIKKPVSDQTAARELNTLSAAIGVWHREHMLTAVPVVTRPGKRMKTPDWLTEIEYERLTRCAMGDRWVASDVATRQPIWENNKRPQEHLARFIHIAFFQGSRHGGILRQRWSRGDMHGYFDMTTRTCHRSGPGEPKTRKRETACRIHDRLFPMLEEWRQADRKKHRSDRPILCDGCAPCGPRSQGRRWIDARDHADPSYPAAHTGDLDAPGWRSNGRGGLLLGDDGSHGRDHLRPLPRRVSEEGCRIVIGLVRMLRIAPVSVRIDGHDR</sequence>
<reference evidence="2 3" key="1">
    <citation type="journal article" date="2012" name="J. Bacteriol.">
        <title>Complete genome sequence of Pelagibacterium halotolerans B2T.</title>
        <authorList>
            <person name="Huo Y.Y."/>
            <person name="Cheng H."/>
            <person name="Han X.F."/>
            <person name="Jiang X.W."/>
            <person name="Sun C."/>
            <person name="Zhang X.Q."/>
            <person name="Zhu X.F."/>
            <person name="Liu Y.F."/>
            <person name="Li P.F."/>
            <person name="Ni P.X."/>
            <person name="Wu M."/>
        </authorList>
    </citation>
    <scope>NUCLEOTIDE SEQUENCE [LARGE SCALE GENOMIC DNA]</scope>
    <source>
        <strain evidence="3">DSM 22347 / JCM 15775 / CGMCC 1.7692 / B2</strain>
    </source>
</reference>
<dbReference type="AlphaFoldDB" id="G4RBI4"/>
<name>G4RBI4_PELHB</name>
<evidence type="ECO:0000256" key="1">
    <source>
        <dbReference type="SAM" id="MobiDB-lite"/>
    </source>
</evidence>